<dbReference type="InterPro" id="IPR001343">
    <property type="entry name" value="Hemolysn_Ca-bd"/>
</dbReference>
<feature type="compositionally biased region" description="Polar residues" evidence="3">
    <location>
        <begin position="496"/>
        <end position="513"/>
    </location>
</feature>
<evidence type="ECO:0000313" key="5">
    <source>
        <dbReference type="Proteomes" id="UP000620670"/>
    </source>
</evidence>
<evidence type="ECO:0000313" key="4">
    <source>
        <dbReference type="EMBL" id="MBJ6126772.1"/>
    </source>
</evidence>
<dbReference type="PANTHER" id="PTHR38340">
    <property type="entry name" value="S-LAYER PROTEIN"/>
    <property type="match status" value="1"/>
</dbReference>
<dbReference type="Pfam" id="PF00353">
    <property type="entry name" value="HemolysinCabind"/>
    <property type="match status" value="6"/>
</dbReference>
<sequence>MPKLFEFQGNTLPSWYDGNYEATWLSRNYDLIRDDGASQMVIVPTVYMDTLSSTDIYRDNNDLGGHSSDPYTRTESDDSIRYAIAQAKGRELEVVFKLHVNIQTEEWNALIGPPAGSTPAEAKAWADAWFASYKKEVLHYAKLAKEEGVTTFVIGNECESMTRPQYTEYWQDIIAAVREEMKEEGKPDYPLKLTYAATWTEALHVGFWQELDYVGVNPYIAFSNKDDPTLQEMIAGWTERSEVPYVRGVIDARFPGQDLSAIDALKQIAEIAGKQLVFTEVGFRSLDGTNKDPGVYTSNGQVDELEQLDMFKAFYKIITDRVGEGWIAGYWFWNYAQGSDSFDENPDDNYYTHGKLADAVIEQYFKNPTSVIGRKLVGKDSAQNLNDTLLGGFNHDTLIGGKGSDVLLGGAGADVFVYYGGDGADTITDFKASEGDKISLLNAGVIGFADLNISAIPNGDGYVVRFADGGSITILTKEALSASWFLFNTLGQTGPSVKPTSGNDELTGTNTGNRIDAGAGDDLVNGLGGNDRLYGGTGNDTLNGGEGNDQLYGGAGLDIVNGGNGNDRLYGGSETDIMHGNAGNDQVRGDDGNDMLYGDAGNDLVRGGIGNDQLYGGSDNDKLYGDLGNDNAQGGQGHDTIYGHSGNDTLDGGEGNDRIYGGSGDDNLQGWFGNDLLWGGTGGDTIAAGGGVDRIWGGSGADRFVIGEGFGRDIIYDFKLKQGDQLILQSNMNGLRFTRDTFASLQDRMKQVGSDTVIDLGGTDNITLKSVKASTLDVNDFWFY</sequence>
<evidence type="ECO:0000256" key="2">
    <source>
        <dbReference type="ARBA" id="ARBA00022525"/>
    </source>
</evidence>
<evidence type="ECO:0000256" key="3">
    <source>
        <dbReference type="SAM" id="MobiDB-lite"/>
    </source>
</evidence>
<dbReference type="SUPFAM" id="SSF51445">
    <property type="entry name" value="(Trans)glycosidases"/>
    <property type="match status" value="1"/>
</dbReference>
<dbReference type="InterPro" id="IPR017853">
    <property type="entry name" value="GH"/>
</dbReference>
<organism evidence="4 5">
    <name type="scientific">Microvirga splendida</name>
    <dbReference type="NCBI Taxonomy" id="2795727"/>
    <lineage>
        <taxon>Bacteria</taxon>
        <taxon>Pseudomonadati</taxon>
        <taxon>Pseudomonadota</taxon>
        <taxon>Alphaproteobacteria</taxon>
        <taxon>Hyphomicrobiales</taxon>
        <taxon>Methylobacteriaceae</taxon>
        <taxon>Microvirga</taxon>
    </lineage>
</organism>
<comment type="subcellular location">
    <subcellularLocation>
        <location evidence="1">Secreted</location>
    </subcellularLocation>
</comment>
<keyword evidence="5" id="KW-1185">Reference proteome</keyword>
<dbReference type="EMBL" id="JAELXT010000016">
    <property type="protein sequence ID" value="MBJ6126772.1"/>
    <property type="molecule type" value="Genomic_DNA"/>
</dbReference>
<dbReference type="InterPro" id="IPR055151">
    <property type="entry name" value="GH113"/>
</dbReference>
<feature type="region of interest" description="Disordered" evidence="3">
    <location>
        <begin position="570"/>
        <end position="594"/>
    </location>
</feature>
<dbReference type="RefSeq" id="WP_199050004.1">
    <property type="nucleotide sequence ID" value="NZ_JAELXT010000016.1"/>
</dbReference>
<accession>A0ABS0Y3A3</accession>
<dbReference type="InterPro" id="IPR018511">
    <property type="entry name" value="Hemolysin-typ_Ca-bd_CS"/>
</dbReference>
<dbReference type="PANTHER" id="PTHR38340:SF1">
    <property type="entry name" value="S-LAYER PROTEIN"/>
    <property type="match status" value="1"/>
</dbReference>
<evidence type="ECO:0008006" key="6">
    <source>
        <dbReference type="Google" id="ProtNLM"/>
    </source>
</evidence>
<keyword evidence="2" id="KW-0964">Secreted</keyword>
<gene>
    <name evidence="4" type="ORF">JAO75_15295</name>
</gene>
<dbReference type="InterPro" id="IPR050557">
    <property type="entry name" value="RTX_toxin/Mannuronan_C5-epim"/>
</dbReference>
<dbReference type="Pfam" id="PF22612">
    <property type="entry name" value="GH113"/>
    <property type="match status" value="1"/>
</dbReference>
<name>A0ABS0Y3A3_9HYPH</name>
<reference evidence="5" key="1">
    <citation type="submission" date="2020-12" db="EMBL/GenBank/DDBJ databases">
        <title>Hymenobacter sp.</title>
        <authorList>
            <person name="Kim M.K."/>
        </authorList>
    </citation>
    <scope>NUCLEOTIDE SEQUENCE [LARGE SCALE GENOMIC DNA]</scope>
    <source>
        <strain evidence="5">BT325</strain>
    </source>
</reference>
<protein>
    <recommendedName>
        <fullName evidence="6">Calcium-binding protein</fullName>
    </recommendedName>
</protein>
<dbReference type="Gene3D" id="2.150.10.10">
    <property type="entry name" value="Serralysin-like metalloprotease, C-terminal"/>
    <property type="match status" value="4"/>
</dbReference>
<proteinExistence type="predicted"/>
<dbReference type="Proteomes" id="UP000620670">
    <property type="component" value="Unassembled WGS sequence"/>
</dbReference>
<dbReference type="Gene3D" id="3.20.20.80">
    <property type="entry name" value="Glycosidases"/>
    <property type="match status" value="1"/>
</dbReference>
<dbReference type="SUPFAM" id="SSF51120">
    <property type="entry name" value="beta-Roll"/>
    <property type="match status" value="4"/>
</dbReference>
<dbReference type="CDD" id="cd19608">
    <property type="entry name" value="GH113_mannanase-like"/>
    <property type="match status" value="1"/>
</dbReference>
<evidence type="ECO:0000256" key="1">
    <source>
        <dbReference type="ARBA" id="ARBA00004613"/>
    </source>
</evidence>
<dbReference type="InterPro" id="IPR011049">
    <property type="entry name" value="Serralysin-like_metalloprot_C"/>
</dbReference>
<comment type="caution">
    <text evidence="4">The sequence shown here is derived from an EMBL/GenBank/DDBJ whole genome shotgun (WGS) entry which is preliminary data.</text>
</comment>
<dbReference type="PRINTS" id="PR00313">
    <property type="entry name" value="CABNDNGRPT"/>
</dbReference>
<feature type="region of interest" description="Disordered" evidence="3">
    <location>
        <begin position="496"/>
        <end position="519"/>
    </location>
</feature>
<dbReference type="PROSITE" id="PS00330">
    <property type="entry name" value="HEMOLYSIN_CALCIUM"/>
    <property type="match status" value="5"/>
</dbReference>